<feature type="domain" description="SMC hinge" evidence="10">
    <location>
        <begin position="602"/>
        <end position="718"/>
    </location>
</feature>
<dbReference type="PANTHER" id="PTHR18937">
    <property type="entry name" value="STRUCTURAL MAINTENANCE OF CHROMOSOMES SMC FAMILY MEMBER"/>
    <property type="match status" value="1"/>
</dbReference>
<dbReference type="GO" id="GO:0008278">
    <property type="term" value="C:cohesin complex"/>
    <property type="evidence" value="ECO:0007669"/>
    <property type="project" value="TreeGrafter"/>
</dbReference>
<dbReference type="SMART" id="SM00968">
    <property type="entry name" value="SMC_hinge"/>
    <property type="match status" value="1"/>
</dbReference>
<feature type="compositionally biased region" description="Basic residues" evidence="9">
    <location>
        <begin position="1"/>
        <end position="12"/>
    </location>
</feature>
<dbReference type="PIRSF" id="PIRSF005719">
    <property type="entry name" value="SMC"/>
    <property type="match status" value="1"/>
</dbReference>
<evidence type="ECO:0000259" key="10">
    <source>
        <dbReference type="SMART" id="SM00968"/>
    </source>
</evidence>
<feature type="coiled-coil region" evidence="8">
    <location>
        <begin position="284"/>
        <end position="368"/>
    </location>
</feature>
<sequence length="1296" mass="144690">MVGVRSRGRRGRSGGAEGEVEGEDAPAPVPPRVRTAGTGYRLEWIQLTDFKSYAGTHRLGPFDEGVNAVIGPNGSGKSNVMDAIAFVLGSKSKDLRCASSFKDLVHTPKAQPGDGEDGDDGEEGGGAAGPREAVVVAHLSTLDSDEGQGRRLEIQRSCNTRGTCEYRVNGRRVTWEAYRGELQRAGVLCNSSIKSYSVDAEVAGGEEAGDGGEHQVVPLCGSSFLFVFQGEVDGLAARTSKELCSLFEHSSGSILLKEAYDDLMAQKRKADEKTSLAYSKKRGIAAEKRDMKAQKEEAERYVAKQKRLEDTKAELALSKLYFQAQQIKAKMDEKAELSEAVETLEEEASSLEKELNEARGQSGKLQRKSTKVAKALAKAKKQASQNGCAVSLKHVEGEINQVIKKLRSNEAKVKKLGEQHAQHSEEIESLEEQAELKEKELAQFEKSASGVSKEGKVKAGDEDEYNSLKAEAGKQSAILKQEKDALERRMAAEKDTLVALESEARELNQRLQQLEAENEEVSRNLASKEEALQDVAGKLKDQQKEQQQLSKGHKKNSARRDQLQAKLGELEGEMREAKSYKKQRERDARMFTAITNLKQSVNGVYGRLSELCKISESKYNMAITVALGKNMDAIVVEDISTAKECIQWLKNHFLPPMMFLPLRTIKARPINEMSRNLGGTSKLAYDIVQFSQQFERVVRFVCGNTVVCESHSEAKSLSYGRERHKVVTVDGTLFDRAGTITGGKSQGMERRVQRWNEAHVQNIKNSYEALSAEYRKLPSLNQMLANEQENQKAIEGYQQQLSFLSAESQAQNEKSGHLAKEIAAVQEKKKKHVPLLKACRDRVEDQRKDSEKIDEQMNEITDTVFRDFSRKVGVKNIREYEELQLKEQQEIREKRLLLNTELSKIKSQLEYEGKRDTKKPLEKVEKQISEDSVKLEKLKKKEKELIASSKVEKESIANLEREAVEVQKQYEEADEKTKSSKSKFLDVSKNLKDATRKIETKQNGIEQHMAECEDILQSALIDHIRLPTSTKQLDDPLQGLSLSGKTYVFDALDTSIKSLVKAKDKQNLEEEKKEEIQNLQVELERENPNLKAAEQYEKTVEQEKELGEELESARAECDAISKEFQVIKNKRFEAFMKTFDAVTSNIDPIYKELTGGSTRGGSMGGTAYLSLENPDEPYLAGIKYTAMPPTKRFRDMTDLSGGEKTVAALALLFAINLSSPGEAEFFVLDEIDAALDSTNVSRVAKFLRGRSSQFQTIVISLKDTFYDKADCLHGVTRNPESGFSNSFTLDLKAFAA</sequence>
<organism evidence="11">
    <name type="scientific">Chloropicon roscoffensis</name>
    <dbReference type="NCBI Taxonomy" id="1461544"/>
    <lineage>
        <taxon>Eukaryota</taxon>
        <taxon>Viridiplantae</taxon>
        <taxon>Chlorophyta</taxon>
        <taxon>Chloropicophyceae</taxon>
        <taxon>Chloropicales</taxon>
        <taxon>Chloropicaceae</taxon>
        <taxon>Chloropicon</taxon>
    </lineage>
</organism>
<feature type="region of interest" description="Disordered" evidence="9">
    <location>
        <begin position="445"/>
        <end position="477"/>
    </location>
</feature>
<dbReference type="InterPro" id="IPR003395">
    <property type="entry name" value="RecF/RecN/SMC_N"/>
</dbReference>
<dbReference type="InterPro" id="IPR027417">
    <property type="entry name" value="P-loop_NTPase"/>
</dbReference>
<dbReference type="GO" id="GO:0003677">
    <property type="term" value="F:DNA binding"/>
    <property type="evidence" value="ECO:0007669"/>
    <property type="project" value="TreeGrafter"/>
</dbReference>
<dbReference type="Pfam" id="PF06470">
    <property type="entry name" value="SMC_hinge"/>
    <property type="match status" value="1"/>
</dbReference>
<dbReference type="Gene3D" id="3.30.70.1620">
    <property type="match status" value="1"/>
</dbReference>
<dbReference type="InterPro" id="IPR036277">
    <property type="entry name" value="SMC_hinge_sf"/>
</dbReference>
<feature type="region of interest" description="Disordered" evidence="9">
    <location>
        <begin position="105"/>
        <end position="128"/>
    </location>
</feature>
<dbReference type="Gene3D" id="3.40.50.300">
    <property type="entry name" value="P-loop containing nucleotide triphosphate hydrolases"/>
    <property type="match status" value="2"/>
</dbReference>
<dbReference type="SUPFAM" id="SSF52540">
    <property type="entry name" value="P-loop containing nucleoside triphosphate hydrolases"/>
    <property type="match status" value="3"/>
</dbReference>
<comment type="subcellular location">
    <subcellularLocation>
        <location evidence="1 7">Nucleus</location>
    </subcellularLocation>
</comment>
<dbReference type="EMBL" id="HBHZ01002918">
    <property type="protein sequence ID" value="CAE0189207.1"/>
    <property type="molecule type" value="Transcribed_RNA"/>
</dbReference>
<dbReference type="InterPro" id="IPR024704">
    <property type="entry name" value="SMC"/>
</dbReference>
<dbReference type="InterPro" id="IPR010935">
    <property type="entry name" value="SMC_hinge"/>
</dbReference>
<dbReference type="GO" id="GO:0051301">
    <property type="term" value="P:cell division"/>
    <property type="evidence" value="ECO:0007669"/>
    <property type="project" value="UniProtKB-KW"/>
</dbReference>
<evidence type="ECO:0000313" key="11">
    <source>
        <dbReference type="EMBL" id="CAE0189207.1"/>
    </source>
</evidence>
<reference evidence="11" key="1">
    <citation type="submission" date="2021-01" db="EMBL/GenBank/DDBJ databases">
        <authorList>
            <person name="Corre E."/>
            <person name="Pelletier E."/>
            <person name="Niang G."/>
            <person name="Scheremetjew M."/>
            <person name="Finn R."/>
            <person name="Kale V."/>
            <person name="Holt S."/>
            <person name="Cochrane G."/>
            <person name="Meng A."/>
            <person name="Brown T."/>
            <person name="Cohen L."/>
        </authorList>
    </citation>
    <scope>NUCLEOTIDE SEQUENCE</scope>
    <source>
        <strain evidence="11">RCC1871</strain>
    </source>
</reference>
<evidence type="ECO:0000256" key="3">
    <source>
        <dbReference type="ARBA" id="ARBA00022776"/>
    </source>
</evidence>
<feature type="region of interest" description="Disordered" evidence="9">
    <location>
        <begin position="537"/>
        <end position="560"/>
    </location>
</feature>
<feature type="region of interest" description="Disordered" evidence="9">
    <location>
        <begin position="1"/>
        <end position="34"/>
    </location>
</feature>
<dbReference type="GO" id="GO:0005634">
    <property type="term" value="C:nucleus"/>
    <property type="evidence" value="ECO:0007669"/>
    <property type="project" value="UniProtKB-SubCell"/>
</dbReference>
<dbReference type="GO" id="GO:0007062">
    <property type="term" value="P:sister chromatid cohesion"/>
    <property type="evidence" value="ECO:0007669"/>
    <property type="project" value="TreeGrafter"/>
</dbReference>
<keyword evidence="5 7" id="KW-0539">Nucleus</keyword>
<dbReference type="Gene3D" id="1.20.1060.20">
    <property type="match status" value="1"/>
</dbReference>
<evidence type="ECO:0000256" key="1">
    <source>
        <dbReference type="ARBA" id="ARBA00004123"/>
    </source>
</evidence>
<evidence type="ECO:0000256" key="8">
    <source>
        <dbReference type="SAM" id="Coils"/>
    </source>
</evidence>
<dbReference type="GO" id="GO:0005524">
    <property type="term" value="F:ATP binding"/>
    <property type="evidence" value="ECO:0007669"/>
    <property type="project" value="InterPro"/>
</dbReference>
<dbReference type="GO" id="GO:0016887">
    <property type="term" value="F:ATP hydrolysis activity"/>
    <property type="evidence" value="ECO:0007669"/>
    <property type="project" value="InterPro"/>
</dbReference>
<evidence type="ECO:0000256" key="5">
    <source>
        <dbReference type="ARBA" id="ARBA00023242"/>
    </source>
</evidence>
<comment type="similarity">
    <text evidence="7">Belongs to the SMC family.</text>
</comment>
<evidence type="ECO:0000256" key="9">
    <source>
        <dbReference type="SAM" id="MobiDB-lite"/>
    </source>
</evidence>
<proteinExistence type="inferred from homology"/>
<evidence type="ECO:0000256" key="7">
    <source>
        <dbReference type="PIRNR" id="PIRNR005719"/>
    </source>
</evidence>
<feature type="coiled-coil region" evidence="8">
    <location>
        <begin position="1059"/>
        <end position="1130"/>
    </location>
</feature>
<evidence type="ECO:0000256" key="4">
    <source>
        <dbReference type="ARBA" id="ARBA00023054"/>
    </source>
</evidence>
<keyword evidence="2" id="KW-0132">Cell division</keyword>
<feature type="coiled-coil region" evidence="8">
    <location>
        <begin position="794"/>
        <end position="863"/>
    </location>
</feature>
<feature type="compositionally biased region" description="Acidic residues" evidence="9">
    <location>
        <begin position="114"/>
        <end position="123"/>
    </location>
</feature>
<dbReference type="PANTHER" id="PTHR18937:SF12">
    <property type="entry name" value="STRUCTURAL MAINTENANCE OF CHROMOSOMES PROTEIN"/>
    <property type="match status" value="1"/>
</dbReference>
<keyword evidence="4 8" id="KW-0175">Coiled coil</keyword>
<keyword evidence="6" id="KW-0131">Cell cycle</keyword>
<name>A0A7S3C9J3_9CHLO</name>
<accession>A0A7S3C9J3</accession>
<protein>
    <recommendedName>
        <fullName evidence="7">Structural maintenance of chromosomes protein</fullName>
    </recommendedName>
</protein>
<evidence type="ECO:0000256" key="2">
    <source>
        <dbReference type="ARBA" id="ARBA00022618"/>
    </source>
</evidence>
<keyword evidence="3" id="KW-0498">Mitosis</keyword>
<feature type="coiled-coil region" evidence="8">
    <location>
        <begin position="921"/>
        <end position="1011"/>
    </location>
</feature>
<evidence type="ECO:0000256" key="6">
    <source>
        <dbReference type="ARBA" id="ARBA00023306"/>
    </source>
</evidence>
<gene>
    <name evidence="11" type="ORF">CROS1456_LOCUS2278</name>
</gene>
<dbReference type="SUPFAM" id="SSF75553">
    <property type="entry name" value="Smc hinge domain"/>
    <property type="match status" value="1"/>
</dbReference>
<dbReference type="Pfam" id="PF02463">
    <property type="entry name" value="SMC_N"/>
    <property type="match status" value="2"/>
</dbReference>